<accession>A0A6I6DHY0</accession>
<feature type="transmembrane region" description="Helical" evidence="1">
    <location>
        <begin position="134"/>
        <end position="157"/>
    </location>
</feature>
<proteinExistence type="predicted"/>
<keyword evidence="4" id="KW-1185">Reference proteome</keyword>
<feature type="transmembrane region" description="Helical" evidence="1">
    <location>
        <begin position="218"/>
        <end position="237"/>
    </location>
</feature>
<evidence type="ECO:0000256" key="1">
    <source>
        <dbReference type="SAM" id="Phobius"/>
    </source>
</evidence>
<feature type="domain" description="PDZ" evidence="2">
    <location>
        <begin position="280"/>
        <end position="364"/>
    </location>
</feature>
<dbReference type="Gene3D" id="2.30.42.10">
    <property type="match status" value="1"/>
</dbReference>
<dbReference type="SUPFAM" id="SSF50156">
    <property type="entry name" value="PDZ domain-like"/>
    <property type="match status" value="1"/>
</dbReference>
<protein>
    <submittedName>
        <fullName evidence="3">Cell division topological determinant MinJ</fullName>
    </submittedName>
</protein>
<keyword evidence="1" id="KW-0812">Transmembrane</keyword>
<dbReference type="AlphaFoldDB" id="A0A6I6DHY0"/>
<feature type="transmembrane region" description="Helical" evidence="1">
    <location>
        <begin position="60"/>
        <end position="80"/>
    </location>
</feature>
<sequence length="413" mass="46489">MEFFAAVLTMMAQSMLETFKSPLYLSIYFLIFILVLWQYRKIYQISDRILNVEYNIYVRSAFVSTLFGLLGGIFGSILLVLLGIDLTGIGILYLWVIALLLMSINPRFLCFAYAGGILAISNILFGFPEVNVPQLMGLIAVLHMVESLLILLNGHLNPVPVYAKKNDEFRGGFNLQKFWPLPLIALIGMGGVVEPGAAGGLAMPDWWPLLEGPSTIKNQVFTLIPVVAVLGYGEIATTRTPRQAARKSALNLFGYSLILLLLAIIASDYAPFILLAALFGPLGHEFIIWLGMREEVNRKPIYVKSPYGVKLLDVLPNSLAYNAGVRSGDVIVKLNGELVENRYILEALLERSYTNINIELLRDNKYKQVSIYRSAREKLGIIPVPEYHAERYMVLQDDSIFKTVRKYWRKLKK</sequence>
<keyword evidence="1" id="KW-1133">Transmembrane helix</keyword>
<keyword evidence="3" id="KW-0131">Cell cycle</keyword>
<dbReference type="InterPro" id="IPR001478">
    <property type="entry name" value="PDZ"/>
</dbReference>
<reference evidence="4" key="1">
    <citation type="journal article" date="2019" name="Microbiology">
        <title>Complete Genome Sequence of an Uncultured Bacterium of the Candidate Phylum Bipolaricaulota.</title>
        <authorList>
            <person name="Kadnikov V.V."/>
            <person name="Mardanov A.V."/>
            <person name="Beletsky A.V."/>
            <person name="Frank Y.A."/>
            <person name="Karnachuk O.V."/>
            <person name="Ravin N.V."/>
        </authorList>
    </citation>
    <scope>NUCLEOTIDE SEQUENCE [LARGE SCALE GENOMIC DNA]</scope>
</reference>
<feature type="transmembrane region" description="Helical" evidence="1">
    <location>
        <begin position="272"/>
        <end position="292"/>
    </location>
</feature>
<feature type="transmembrane region" description="Helical" evidence="1">
    <location>
        <begin position="249"/>
        <end position="266"/>
    </location>
</feature>
<dbReference type="RefSeq" id="WP_156204171.1">
    <property type="nucleotide sequence ID" value="NZ_CP046457.1"/>
</dbReference>
<evidence type="ECO:0000313" key="4">
    <source>
        <dbReference type="Proteomes" id="UP000426444"/>
    </source>
</evidence>
<organism evidence="3 4">
    <name type="scientific">Candidatus Syntrophocurvum alkaliphilum</name>
    <dbReference type="NCBI Taxonomy" id="2293317"/>
    <lineage>
        <taxon>Bacteria</taxon>
        <taxon>Bacillati</taxon>
        <taxon>Bacillota</taxon>
        <taxon>Clostridia</taxon>
        <taxon>Eubacteriales</taxon>
        <taxon>Syntrophomonadaceae</taxon>
        <taxon>Candidatus Syntrophocurvum</taxon>
    </lineage>
</organism>
<evidence type="ECO:0000313" key="3">
    <source>
        <dbReference type="EMBL" id="QGU00379.1"/>
    </source>
</evidence>
<feature type="transmembrane region" description="Helical" evidence="1">
    <location>
        <begin position="86"/>
        <end position="104"/>
    </location>
</feature>
<feature type="transmembrane region" description="Helical" evidence="1">
    <location>
        <begin position="111"/>
        <end position="128"/>
    </location>
</feature>
<name>A0A6I6DHY0_9FIRM</name>
<feature type="transmembrane region" description="Helical" evidence="1">
    <location>
        <begin position="178"/>
        <end position="198"/>
    </location>
</feature>
<dbReference type="EMBL" id="CP046457">
    <property type="protein sequence ID" value="QGU00379.1"/>
    <property type="molecule type" value="Genomic_DNA"/>
</dbReference>
<keyword evidence="3" id="KW-0132">Cell division</keyword>
<dbReference type="OrthoDB" id="198399at2"/>
<dbReference type="GO" id="GO:0051301">
    <property type="term" value="P:cell division"/>
    <property type="evidence" value="ECO:0007669"/>
    <property type="project" value="UniProtKB-KW"/>
</dbReference>
<keyword evidence="1" id="KW-0472">Membrane</keyword>
<dbReference type="Proteomes" id="UP000426444">
    <property type="component" value="Chromosome"/>
</dbReference>
<dbReference type="InterPro" id="IPR036034">
    <property type="entry name" value="PDZ_sf"/>
</dbReference>
<gene>
    <name evidence="3" type="ORF">SYNTR_1785</name>
</gene>
<dbReference type="SMART" id="SM00228">
    <property type="entry name" value="PDZ"/>
    <property type="match status" value="1"/>
</dbReference>
<evidence type="ECO:0000259" key="2">
    <source>
        <dbReference type="SMART" id="SM00228"/>
    </source>
</evidence>
<feature type="transmembrane region" description="Helical" evidence="1">
    <location>
        <begin position="21"/>
        <end position="39"/>
    </location>
</feature>
<dbReference type="KEGG" id="salq:SYNTR_1785"/>